<dbReference type="HOGENOM" id="CLU_3225659_0_0_1"/>
<protein>
    <submittedName>
        <fullName evidence="1">Uncharacterized protein</fullName>
    </submittedName>
</protein>
<dbReference type="Proteomes" id="UP000009183">
    <property type="component" value="Chromosome 13"/>
</dbReference>
<accession>F6HVA2</accession>
<dbReference type="EMBL" id="FN596254">
    <property type="protein sequence ID" value="CCB58614.1"/>
    <property type="molecule type" value="Genomic_DNA"/>
</dbReference>
<keyword evidence="2" id="KW-1185">Reference proteome</keyword>
<sequence length="44" mass="5250">MEIWSGICPTPLLNRWIPNFHHGGKFQIFFKWYSEKGSRLLLNS</sequence>
<dbReference type="InParanoid" id="F6HVA2"/>
<dbReference type="AlphaFoldDB" id="F6HVA2"/>
<name>F6HVA2_VITVI</name>
<organism evidence="1 2">
    <name type="scientific">Vitis vinifera</name>
    <name type="common">Grape</name>
    <dbReference type="NCBI Taxonomy" id="29760"/>
    <lineage>
        <taxon>Eukaryota</taxon>
        <taxon>Viridiplantae</taxon>
        <taxon>Streptophyta</taxon>
        <taxon>Embryophyta</taxon>
        <taxon>Tracheophyta</taxon>
        <taxon>Spermatophyta</taxon>
        <taxon>Magnoliopsida</taxon>
        <taxon>eudicotyledons</taxon>
        <taxon>Gunneridae</taxon>
        <taxon>Pentapetalae</taxon>
        <taxon>rosids</taxon>
        <taxon>Vitales</taxon>
        <taxon>Vitaceae</taxon>
        <taxon>Viteae</taxon>
        <taxon>Vitis</taxon>
    </lineage>
</organism>
<evidence type="ECO:0000313" key="2">
    <source>
        <dbReference type="Proteomes" id="UP000009183"/>
    </source>
</evidence>
<reference evidence="2" key="1">
    <citation type="journal article" date="2007" name="Nature">
        <title>The grapevine genome sequence suggests ancestral hexaploidization in major angiosperm phyla.</title>
        <authorList>
            <consortium name="The French-Italian Public Consortium for Grapevine Genome Characterization."/>
            <person name="Jaillon O."/>
            <person name="Aury J.-M."/>
            <person name="Noel B."/>
            <person name="Policriti A."/>
            <person name="Clepet C."/>
            <person name="Casagrande A."/>
            <person name="Choisne N."/>
            <person name="Aubourg S."/>
            <person name="Vitulo N."/>
            <person name="Jubin C."/>
            <person name="Vezzi A."/>
            <person name="Legeai F."/>
            <person name="Hugueney P."/>
            <person name="Dasilva C."/>
            <person name="Horner D."/>
            <person name="Mica E."/>
            <person name="Jublot D."/>
            <person name="Poulain J."/>
            <person name="Bruyere C."/>
            <person name="Billault A."/>
            <person name="Segurens B."/>
            <person name="Gouyvenoux M."/>
            <person name="Ugarte E."/>
            <person name="Cattonaro F."/>
            <person name="Anthouard V."/>
            <person name="Vico V."/>
            <person name="Del Fabbro C."/>
            <person name="Alaux M."/>
            <person name="Di Gaspero G."/>
            <person name="Dumas V."/>
            <person name="Felice N."/>
            <person name="Paillard S."/>
            <person name="Juman I."/>
            <person name="Moroldo M."/>
            <person name="Scalabrin S."/>
            <person name="Canaguier A."/>
            <person name="Le Clainche I."/>
            <person name="Malacrida G."/>
            <person name="Durand E."/>
            <person name="Pesole G."/>
            <person name="Laucou V."/>
            <person name="Chatelet P."/>
            <person name="Merdinoglu D."/>
            <person name="Delledonne M."/>
            <person name="Pezzotti M."/>
            <person name="Lecharny A."/>
            <person name="Scarpelli C."/>
            <person name="Artiguenave F."/>
            <person name="Pe M.E."/>
            <person name="Valle G."/>
            <person name="Morgante M."/>
            <person name="Caboche M."/>
            <person name="Adam-Blondon A.-F."/>
            <person name="Weissenbach J."/>
            <person name="Quetier F."/>
            <person name="Wincker P."/>
        </authorList>
    </citation>
    <scope>NUCLEOTIDE SEQUENCE [LARGE SCALE GENOMIC DNA]</scope>
    <source>
        <strain evidence="2">cv. Pinot noir / PN40024</strain>
    </source>
</reference>
<evidence type="ECO:0000313" key="1">
    <source>
        <dbReference type="EMBL" id="CCB58614.1"/>
    </source>
</evidence>
<dbReference type="PaxDb" id="29760-VIT_13s0084g00120.t01"/>
<proteinExistence type="predicted"/>
<gene>
    <name evidence="1" type="ordered locus">VIT_13s0084g00120</name>
</gene>